<gene>
    <name evidence="2" type="ORF">ACFQPE_15855</name>
</gene>
<accession>A0ABD6ACS9</accession>
<reference evidence="2 3" key="1">
    <citation type="journal article" date="2019" name="Int. J. Syst. Evol. Microbiol.">
        <title>The Global Catalogue of Microorganisms (GCM) 10K type strain sequencing project: providing services to taxonomists for standard genome sequencing and annotation.</title>
        <authorList>
            <consortium name="The Broad Institute Genomics Platform"/>
            <consortium name="The Broad Institute Genome Sequencing Center for Infectious Disease"/>
            <person name="Wu L."/>
            <person name="Ma J."/>
        </authorList>
    </citation>
    <scope>NUCLEOTIDE SEQUENCE [LARGE SCALE GENOMIC DNA]</scope>
    <source>
        <strain evidence="2 3">PSR21</strain>
    </source>
</reference>
<comment type="caution">
    <text evidence="2">The sequence shown here is derived from an EMBL/GenBank/DDBJ whole genome shotgun (WGS) entry which is preliminary data.</text>
</comment>
<dbReference type="InterPro" id="IPR050312">
    <property type="entry name" value="IolE/XylAMocC-like"/>
</dbReference>
<keyword evidence="2" id="KW-0413">Isomerase</keyword>
<dbReference type="PANTHER" id="PTHR12110">
    <property type="entry name" value="HYDROXYPYRUVATE ISOMERASE"/>
    <property type="match status" value="1"/>
</dbReference>
<dbReference type="Pfam" id="PF01261">
    <property type="entry name" value="AP_endonuc_2"/>
    <property type="match status" value="1"/>
</dbReference>
<name>A0ABD6ACS9_9EURY</name>
<dbReference type="InterPro" id="IPR036237">
    <property type="entry name" value="Xyl_isomerase-like_sf"/>
</dbReference>
<dbReference type="GeneID" id="79317571"/>
<dbReference type="Gene3D" id="3.20.20.150">
    <property type="entry name" value="Divalent-metal-dependent TIM barrel enzymes"/>
    <property type="match status" value="1"/>
</dbReference>
<dbReference type="SUPFAM" id="SSF51658">
    <property type="entry name" value="Xylose isomerase-like"/>
    <property type="match status" value="1"/>
</dbReference>
<dbReference type="GO" id="GO:0016853">
    <property type="term" value="F:isomerase activity"/>
    <property type="evidence" value="ECO:0007669"/>
    <property type="project" value="UniProtKB-KW"/>
</dbReference>
<protein>
    <submittedName>
        <fullName evidence="2">Sugar phosphate isomerase/epimerase family protein</fullName>
    </submittedName>
</protein>
<dbReference type="AlphaFoldDB" id="A0ABD6ACS9"/>
<organism evidence="2 3">
    <name type="scientific">Halomarina halobia</name>
    <dbReference type="NCBI Taxonomy" id="3033386"/>
    <lineage>
        <taxon>Archaea</taxon>
        <taxon>Methanobacteriati</taxon>
        <taxon>Methanobacteriota</taxon>
        <taxon>Stenosarchaea group</taxon>
        <taxon>Halobacteria</taxon>
        <taxon>Halobacteriales</taxon>
        <taxon>Natronomonadaceae</taxon>
        <taxon>Halomarina</taxon>
    </lineage>
</organism>
<evidence type="ECO:0000313" key="3">
    <source>
        <dbReference type="Proteomes" id="UP001596547"/>
    </source>
</evidence>
<proteinExistence type="predicted"/>
<sequence length="262" mass="29287">MYDTTAIEEAMNDVAACRYGGIEIGLEKVRANGATSIRNWLDEYGLDLYLVMSEWVTDEAAVDRITSDIEMAAETGAEGFGILPPQRHWYDDDTVAQWLGTIADATASAGMTPLVHHHGATAVEQPSEIQRYLDSSDDLQLLFDTAHYFPYGEHYPDGDVTDGIERFADDIGYVHLKDIAPASTFSENRDALTEGNFHLDNILNYFRSFTDLGEGVIDFSAVESSLRSHGYDGHYTIEVEDQTEQPLVHAKQNIDHWRTVTE</sequence>
<dbReference type="RefSeq" id="WP_276305953.1">
    <property type="nucleotide sequence ID" value="NZ_CP119993.1"/>
</dbReference>
<evidence type="ECO:0000259" key="1">
    <source>
        <dbReference type="Pfam" id="PF01261"/>
    </source>
</evidence>
<dbReference type="EMBL" id="JBHTBF010000003">
    <property type="protein sequence ID" value="MFC7318256.1"/>
    <property type="molecule type" value="Genomic_DNA"/>
</dbReference>
<evidence type="ECO:0000313" key="2">
    <source>
        <dbReference type="EMBL" id="MFC7318256.1"/>
    </source>
</evidence>
<dbReference type="InterPro" id="IPR013022">
    <property type="entry name" value="Xyl_isomerase-like_TIM-brl"/>
</dbReference>
<dbReference type="PANTHER" id="PTHR12110:SF41">
    <property type="entry name" value="INOSOSE DEHYDRATASE"/>
    <property type="match status" value="1"/>
</dbReference>
<feature type="domain" description="Xylose isomerase-like TIM barrel" evidence="1">
    <location>
        <begin position="15"/>
        <end position="258"/>
    </location>
</feature>
<dbReference type="Proteomes" id="UP001596547">
    <property type="component" value="Unassembled WGS sequence"/>
</dbReference>
<keyword evidence="3" id="KW-1185">Reference proteome</keyword>